<keyword evidence="3 7" id="KW-0812">Transmembrane</keyword>
<feature type="transmembrane region" description="Helical" evidence="7">
    <location>
        <begin position="541"/>
        <end position="565"/>
    </location>
</feature>
<feature type="region of interest" description="Disordered" evidence="6">
    <location>
        <begin position="44"/>
        <end position="64"/>
    </location>
</feature>
<dbReference type="InterPro" id="IPR008429">
    <property type="entry name" value="CLPTM1"/>
</dbReference>
<feature type="transmembrane region" description="Helical" evidence="7">
    <location>
        <begin position="686"/>
        <end position="707"/>
    </location>
</feature>
<evidence type="ECO:0000313" key="8">
    <source>
        <dbReference type="EMBL" id="KAA0157124.1"/>
    </source>
</evidence>
<dbReference type="Proteomes" id="UP000323011">
    <property type="component" value="Unassembled WGS sequence"/>
</dbReference>
<proteinExistence type="inferred from homology"/>
<evidence type="ECO:0000256" key="2">
    <source>
        <dbReference type="ARBA" id="ARBA00009310"/>
    </source>
</evidence>
<evidence type="ECO:0000256" key="7">
    <source>
        <dbReference type="SAM" id="Phobius"/>
    </source>
</evidence>
<evidence type="ECO:0000256" key="3">
    <source>
        <dbReference type="ARBA" id="ARBA00022692"/>
    </source>
</evidence>
<keyword evidence="4 7" id="KW-1133">Transmembrane helix</keyword>
<evidence type="ECO:0000256" key="4">
    <source>
        <dbReference type="ARBA" id="ARBA00022989"/>
    </source>
</evidence>
<comment type="subcellular location">
    <subcellularLocation>
        <location evidence="1">Membrane</location>
        <topology evidence="1">Multi-pass membrane protein</topology>
    </subcellularLocation>
</comment>
<accession>A0A5A8CX77</accession>
<sequence length="826" mass="88806">MAAGNAAEGAPAERAPPQGNMLQLGLQVVGIVFLVSTMTSWGKAGGKSPSAPAGAAVDPDSDGFASSMESAAKLARATQAPTPPSAADNPLASFFGMAFSPTVHPALQEFEAIRKRALDAVPAGRVLPQLWPQGTGFDMYVFLSTSSSPDLDFTMPDALDAGQAAFRVKESSASAPQTSFTLLGTLSEVWEKGFIGRAITAISRGESVFKAASKEATGTASGSADGQPGEPEATNEAPAWEALRAAGGAADQEATALLWHASDLKLASGATSGGSLLVNVSLPAAVRERNATLVAHVLLCAVPPGGRRGARDVSCTDHPERFVRVLYPVVLHRPKKQQAELRSLLDDASQALSEGAGAGEPKQRQQPSFGIGAAADASGEDESDDGADVFSLAGGAAGGSGRARGADASSASGADGEAGDGLVLPYWRPTLHVATVVDSPTLQKGKIPPHVPDLMQVTPDGQGYVPLTLVNDWWLLSSRLREVNATTESMPLEVSWEGVSLMYWTLMTQWTSQSATQQSLGVQREGEAEMLKQVVLETNPWLLGLTFVVSTLHMVFEFLAFRADISFWRRAKTMEGLSVKSILINVVVQVVILLYLFDNNTSWMILLSNCVGTAIEVWKLRKAVAVSLSWVDGWPKLNWADKDDGYVRSKTKQYDDEAISNLGAIALPLMLGYAGYSLFYARHKSWYSWVLSSLVGFVYAFGFVLLVPQVYLNYKLRSVAHMPWKAMVYKSLNTFVDDIFAFVIPAPTLHRLATFRDDIIFFVYLYQRCAYPVDTKRVNEFGMSGEDELRALEKAQGLKRTPRRLKTDKHAYVGLVETGTLACRPT</sequence>
<evidence type="ECO:0008006" key="10">
    <source>
        <dbReference type="Google" id="ProtNLM"/>
    </source>
</evidence>
<feature type="transmembrane region" description="Helical" evidence="7">
    <location>
        <begin position="658"/>
        <end position="680"/>
    </location>
</feature>
<dbReference type="EMBL" id="VLTN01000002">
    <property type="protein sequence ID" value="KAA0157124.1"/>
    <property type="molecule type" value="Genomic_DNA"/>
</dbReference>
<gene>
    <name evidence="8" type="ORF">FNF29_00476</name>
</gene>
<evidence type="ECO:0000256" key="6">
    <source>
        <dbReference type="SAM" id="MobiDB-lite"/>
    </source>
</evidence>
<feature type="compositionally biased region" description="Low complexity" evidence="6">
    <location>
        <begin position="46"/>
        <end position="56"/>
    </location>
</feature>
<comment type="caution">
    <text evidence="8">The sequence shown here is derived from an EMBL/GenBank/DDBJ whole genome shotgun (WGS) entry which is preliminary data.</text>
</comment>
<dbReference type="Pfam" id="PF05602">
    <property type="entry name" value="CLPTM1"/>
    <property type="match status" value="1"/>
</dbReference>
<dbReference type="PANTHER" id="PTHR21347">
    <property type="entry name" value="CLEFT LIP AND PALATE ASSOCIATED TRANSMEMBRANE PROTEIN-RELATED"/>
    <property type="match status" value="1"/>
</dbReference>
<evidence type="ECO:0000313" key="9">
    <source>
        <dbReference type="Proteomes" id="UP000323011"/>
    </source>
</evidence>
<evidence type="ECO:0000256" key="1">
    <source>
        <dbReference type="ARBA" id="ARBA00004141"/>
    </source>
</evidence>
<evidence type="ECO:0000256" key="5">
    <source>
        <dbReference type="ARBA" id="ARBA00023136"/>
    </source>
</evidence>
<keyword evidence="5 7" id="KW-0472">Membrane</keyword>
<feature type="region of interest" description="Disordered" evidence="6">
    <location>
        <begin position="353"/>
        <end position="392"/>
    </location>
</feature>
<protein>
    <recommendedName>
        <fullName evidence="10">Cleft lip and palate transmembrane 1</fullName>
    </recommendedName>
</protein>
<feature type="transmembrane region" description="Helical" evidence="7">
    <location>
        <begin position="577"/>
        <end position="597"/>
    </location>
</feature>
<name>A0A5A8CX77_CAFRO</name>
<dbReference type="GO" id="GO:0016020">
    <property type="term" value="C:membrane"/>
    <property type="evidence" value="ECO:0007669"/>
    <property type="project" value="UniProtKB-SubCell"/>
</dbReference>
<organism evidence="8 9">
    <name type="scientific">Cafeteria roenbergensis</name>
    <name type="common">Marine flagellate</name>
    <dbReference type="NCBI Taxonomy" id="33653"/>
    <lineage>
        <taxon>Eukaryota</taxon>
        <taxon>Sar</taxon>
        <taxon>Stramenopiles</taxon>
        <taxon>Bigyra</taxon>
        <taxon>Opalozoa</taxon>
        <taxon>Bicosoecida</taxon>
        <taxon>Cafeteriaceae</taxon>
        <taxon>Cafeteria</taxon>
    </lineage>
</organism>
<dbReference type="AlphaFoldDB" id="A0A5A8CX77"/>
<dbReference type="PANTHER" id="PTHR21347:SF0">
    <property type="entry name" value="LIPID SCRAMBLASE CLPTM1L"/>
    <property type="match status" value="1"/>
</dbReference>
<keyword evidence="9" id="KW-1185">Reference proteome</keyword>
<dbReference type="GO" id="GO:0012505">
    <property type="term" value="C:endomembrane system"/>
    <property type="evidence" value="ECO:0007669"/>
    <property type="project" value="TreeGrafter"/>
</dbReference>
<feature type="compositionally biased region" description="Acidic residues" evidence="6">
    <location>
        <begin position="378"/>
        <end position="387"/>
    </location>
</feature>
<feature type="region of interest" description="Disordered" evidence="6">
    <location>
        <begin position="213"/>
        <end position="235"/>
    </location>
</feature>
<reference evidence="8 9" key="1">
    <citation type="submission" date="2019-07" db="EMBL/GenBank/DDBJ databases">
        <title>Genomes of Cafeteria roenbergensis.</title>
        <authorList>
            <person name="Fischer M.G."/>
            <person name="Hackl T."/>
            <person name="Roman M."/>
        </authorList>
    </citation>
    <scope>NUCLEOTIDE SEQUENCE [LARGE SCALE GENOMIC DNA]</scope>
    <source>
        <strain evidence="8 9">BVI</strain>
    </source>
</reference>
<comment type="similarity">
    <text evidence="2">Belongs to the CLPTM1 family.</text>
</comment>